<accession>A0A5B7IZA7</accession>
<organism evidence="1 2">
    <name type="scientific">Portunus trituberculatus</name>
    <name type="common">Swimming crab</name>
    <name type="synonym">Neptunus trituberculatus</name>
    <dbReference type="NCBI Taxonomy" id="210409"/>
    <lineage>
        <taxon>Eukaryota</taxon>
        <taxon>Metazoa</taxon>
        <taxon>Ecdysozoa</taxon>
        <taxon>Arthropoda</taxon>
        <taxon>Crustacea</taxon>
        <taxon>Multicrustacea</taxon>
        <taxon>Malacostraca</taxon>
        <taxon>Eumalacostraca</taxon>
        <taxon>Eucarida</taxon>
        <taxon>Decapoda</taxon>
        <taxon>Pleocyemata</taxon>
        <taxon>Brachyura</taxon>
        <taxon>Eubrachyura</taxon>
        <taxon>Portunoidea</taxon>
        <taxon>Portunidae</taxon>
        <taxon>Portuninae</taxon>
        <taxon>Portunus</taxon>
    </lineage>
</organism>
<evidence type="ECO:0000313" key="2">
    <source>
        <dbReference type="Proteomes" id="UP000324222"/>
    </source>
</evidence>
<protein>
    <submittedName>
        <fullName evidence="1">Uncharacterized protein</fullName>
    </submittedName>
</protein>
<keyword evidence="2" id="KW-1185">Reference proteome</keyword>
<dbReference type="AlphaFoldDB" id="A0A5B7IZA7"/>
<name>A0A5B7IZA7_PORTR</name>
<reference evidence="1 2" key="1">
    <citation type="submission" date="2019-05" db="EMBL/GenBank/DDBJ databases">
        <title>Another draft genome of Portunus trituberculatus and its Hox gene families provides insights of decapod evolution.</title>
        <authorList>
            <person name="Jeong J.-H."/>
            <person name="Song I."/>
            <person name="Kim S."/>
            <person name="Choi T."/>
            <person name="Kim D."/>
            <person name="Ryu S."/>
            <person name="Kim W."/>
        </authorList>
    </citation>
    <scope>NUCLEOTIDE SEQUENCE [LARGE SCALE GENOMIC DNA]</scope>
    <source>
        <tissue evidence="1">Muscle</tissue>
    </source>
</reference>
<dbReference type="Proteomes" id="UP000324222">
    <property type="component" value="Unassembled WGS sequence"/>
</dbReference>
<gene>
    <name evidence="1" type="ORF">E2C01_082755</name>
</gene>
<proteinExistence type="predicted"/>
<evidence type="ECO:0000313" key="1">
    <source>
        <dbReference type="EMBL" id="MPC87875.1"/>
    </source>
</evidence>
<sequence>MKKKLREVSRHFDSYRESSPTWGHFWFPPQKGYSETGFMQAGKNGRHNISDLPGIIGCLAMVQFLSTTSVQTQNVIL</sequence>
<dbReference type="EMBL" id="VSRR010075895">
    <property type="protein sequence ID" value="MPC87875.1"/>
    <property type="molecule type" value="Genomic_DNA"/>
</dbReference>
<comment type="caution">
    <text evidence="1">The sequence shown here is derived from an EMBL/GenBank/DDBJ whole genome shotgun (WGS) entry which is preliminary data.</text>
</comment>